<keyword evidence="3" id="KW-1185">Reference proteome</keyword>
<feature type="domain" description="Alpha/beta hydrolase fold-3" evidence="1">
    <location>
        <begin position="45"/>
        <end position="162"/>
    </location>
</feature>
<dbReference type="Pfam" id="PF07859">
    <property type="entry name" value="Abhydrolase_3"/>
    <property type="match status" value="1"/>
</dbReference>
<proteinExistence type="predicted"/>
<dbReference type="EMBL" id="LKEA01000038">
    <property type="protein sequence ID" value="ROV95018.1"/>
    <property type="molecule type" value="Genomic_DNA"/>
</dbReference>
<reference evidence="2 3" key="1">
    <citation type="submission" date="2015-09" db="EMBL/GenBank/DDBJ databases">
        <title>Host preference determinants of Valsa canker pathogens revealed by comparative genomics.</title>
        <authorList>
            <person name="Yin Z."/>
            <person name="Huang L."/>
        </authorList>
    </citation>
    <scope>NUCLEOTIDE SEQUENCE [LARGE SCALE GENOMIC DNA]</scope>
    <source>
        <strain evidence="2 3">03-1</strain>
    </source>
</reference>
<sequence>MAANKFHAFDRHDLTYKIVNDHPIQTTVLIPKALKTKPSGLYPVMVHWHGGGFIVGHRMYEGWFASWQVELALARDAIIITPDYRLIPESNAADVMKDAEDFWEWLHEKLPSIAKAQAWHAGPDLTKIASVGESAGGYISVQSATMFPPTKTNIKVIISTSAPLFSGIPYYSVPGPKPSSGGKPIPQRQAESTIRAYLRGIKPGQVRTGCEPSELWDFMMCVMQQAYWPRLMAGKGNKNKTWLDATNGLTETTTAALPPMWIIHGADDTITPCVCSSKFVDKIRETHPEVPVLLNLEPGEHSFDVSMTMDEQWVADGLKFVDRYWP</sequence>
<gene>
    <name evidence="2" type="ORF">VMCG_08355</name>
</gene>
<dbReference type="InterPro" id="IPR029058">
    <property type="entry name" value="AB_hydrolase_fold"/>
</dbReference>
<dbReference type="OrthoDB" id="19653at2759"/>
<dbReference type="GO" id="GO:0016787">
    <property type="term" value="F:hydrolase activity"/>
    <property type="evidence" value="ECO:0007669"/>
    <property type="project" value="InterPro"/>
</dbReference>
<evidence type="ECO:0000259" key="1">
    <source>
        <dbReference type="Pfam" id="PF07859"/>
    </source>
</evidence>
<dbReference type="STRING" id="356882.A0A423VVJ4"/>
<dbReference type="Gene3D" id="3.40.50.1820">
    <property type="entry name" value="alpha/beta hydrolase"/>
    <property type="match status" value="1"/>
</dbReference>
<accession>A0A423VVJ4</accession>
<dbReference type="InterPro" id="IPR013094">
    <property type="entry name" value="AB_hydrolase_3"/>
</dbReference>
<dbReference type="InterPro" id="IPR050466">
    <property type="entry name" value="Carboxylest/Gibb_receptor"/>
</dbReference>
<name>A0A423VVJ4_9PEZI</name>
<dbReference type="SUPFAM" id="SSF53474">
    <property type="entry name" value="alpha/beta-Hydrolases"/>
    <property type="match status" value="1"/>
</dbReference>
<dbReference type="AlphaFoldDB" id="A0A423VVJ4"/>
<evidence type="ECO:0000313" key="3">
    <source>
        <dbReference type="Proteomes" id="UP000283895"/>
    </source>
</evidence>
<evidence type="ECO:0000313" key="2">
    <source>
        <dbReference type="EMBL" id="ROV95018.1"/>
    </source>
</evidence>
<dbReference type="PANTHER" id="PTHR23024">
    <property type="entry name" value="ARYLACETAMIDE DEACETYLASE"/>
    <property type="match status" value="1"/>
</dbReference>
<comment type="caution">
    <text evidence="2">The sequence shown here is derived from an EMBL/GenBank/DDBJ whole genome shotgun (WGS) entry which is preliminary data.</text>
</comment>
<organism evidence="2 3">
    <name type="scientific">Cytospora schulzeri</name>
    <dbReference type="NCBI Taxonomy" id="448051"/>
    <lineage>
        <taxon>Eukaryota</taxon>
        <taxon>Fungi</taxon>
        <taxon>Dikarya</taxon>
        <taxon>Ascomycota</taxon>
        <taxon>Pezizomycotina</taxon>
        <taxon>Sordariomycetes</taxon>
        <taxon>Sordariomycetidae</taxon>
        <taxon>Diaporthales</taxon>
        <taxon>Cytosporaceae</taxon>
        <taxon>Cytospora</taxon>
    </lineage>
</organism>
<dbReference type="PANTHER" id="PTHR23024:SF24">
    <property type="entry name" value="ALPHA_BETA HYDROLASE FOLD-3 DOMAIN-CONTAINING PROTEIN"/>
    <property type="match status" value="1"/>
</dbReference>
<dbReference type="Proteomes" id="UP000283895">
    <property type="component" value="Unassembled WGS sequence"/>
</dbReference>
<protein>
    <recommendedName>
        <fullName evidence="1">Alpha/beta hydrolase fold-3 domain-containing protein</fullName>
    </recommendedName>
</protein>